<evidence type="ECO:0000313" key="2">
    <source>
        <dbReference type="Proteomes" id="UP000463051"/>
    </source>
</evidence>
<reference evidence="1 2" key="1">
    <citation type="submission" date="2019-11" db="EMBL/GenBank/DDBJ databases">
        <title>Paenibacillus monticola sp. nov., a novel PGPR strain isolated from mountain sample in China.</title>
        <authorList>
            <person name="Zhao Q."/>
            <person name="Li H.-P."/>
            <person name="Zhang J.-L."/>
        </authorList>
    </citation>
    <scope>NUCLEOTIDE SEQUENCE [LARGE SCALE GENOMIC DNA]</scope>
    <source>
        <strain evidence="1 2">LC-T2</strain>
    </source>
</reference>
<protein>
    <submittedName>
        <fullName evidence="1">Uncharacterized protein</fullName>
    </submittedName>
</protein>
<name>A0A7X2L510_9BACL</name>
<accession>A0A7X2L510</accession>
<dbReference type="Proteomes" id="UP000463051">
    <property type="component" value="Unassembled WGS sequence"/>
</dbReference>
<organism evidence="1 2">
    <name type="scientific">Paenibacillus monticola</name>
    <dbReference type="NCBI Taxonomy" id="2666075"/>
    <lineage>
        <taxon>Bacteria</taxon>
        <taxon>Bacillati</taxon>
        <taxon>Bacillota</taxon>
        <taxon>Bacilli</taxon>
        <taxon>Bacillales</taxon>
        <taxon>Paenibacillaceae</taxon>
        <taxon>Paenibacillus</taxon>
    </lineage>
</organism>
<proteinExistence type="predicted"/>
<dbReference type="EMBL" id="WJXB01000017">
    <property type="protein sequence ID" value="MRN56935.1"/>
    <property type="molecule type" value="Genomic_DNA"/>
</dbReference>
<sequence>MNEWKKIRRVVLKTKERKQGNFELTNEVEEDRNLSRYWYREHKDYLDIKEQYDSLFLVGSKEVFINISFDALSVCDEGRDLFSRFPGYHAHEHIDYYARKEYTKNFKHDGWSLCLDFYDCELWER</sequence>
<gene>
    <name evidence="1" type="ORF">GJB61_28705</name>
</gene>
<comment type="caution">
    <text evidence="1">The sequence shown here is derived from an EMBL/GenBank/DDBJ whole genome shotgun (WGS) entry which is preliminary data.</text>
</comment>
<evidence type="ECO:0000313" key="1">
    <source>
        <dbReference type="EMBL" id="MRN56935.1"/>
    </source>
</evidence>
<dbReference type="AlphaFoldDB" id="A0A7X2L510"/>
<keyword evidence="2" id="KW-1185">Reference proteome</keyword>